<dbReference type="OrthoDB" id="26679at2759"/>
<feature type="compositionally biased region" description="Polar residues" evidence="1">
    <location>
        <begin position="36"/>
        <end position="50"/>
    </location>
</feature>
<organism evidence="3 4">
    <name type="scientific">Entamoeba invadens IP1</name>
    <dbReference type="NCBI Taxonomy" id="370355"/>
    <lineage>
        <taxon>Eukaryota</taxon>
        <taxon>Amoebozoa</taxon>
        <taxon>Evosea</taxon>
        <taxon>Archamoebae</taxon>
        <taxon>Mastigamoebida</taxon>
        <taxon>Entamoebidae</taxon>
        <taxon>Entamoeba</taxon>
    </lineage>
</organism>
<accession>A0A0A1UDS5</accession>
<dbReference type="Pfam" id="PF07534">
    <property type="entry name" value="TLD"/>
    <property type="match status" value="1"/>
</dbReference>
<dbReference type="Proteomes" id="UP000014680">
    <property type="component" value="Unassembled WGS sequence"/>
</dbReference>
<evidence type="ECO:0000256" key="1">
    <source>
        <dbReference type="SAM" id="MobiDB-lite"/>
    </source>
</evidence>
<feature type="region of interest" description="Disordered" evidence="1">
    <location>
        <begin position="36"/>
        <end position="57"/>
    </location>
</feature>
<keyword evidence="4" id="KW-1185">Reference proteome</keyword>
<feature type="region of interest" description="Disordered" evidence="1">
    <location>
        <begin position="99"/>
        <end position="132"/>
    </location>
</feature>
<dbReference type="KEGG" id="eiv:EIN_341330"/>
<dbReference type="RefSeq" id="XP_004261526.1">
    <property type="nucleotide sequence ID" value="XM_004261478.1"/>
</dbReference>
<reference evidence="3 4" key="1">
    <citation type="submission" date="2012-10" db="EMBL/GenBank/DDBJ databases">
        <authorList>
            <person name="Zafar N."/>
            <person name="Inman J."/>
            <person name="Hall N."/>
            <person name="Lorenzi H."/>
            <person name="Caler E."/>
        </authorList>
    </citation>
    <scope>NUCLEOTIDE SEQUENCE [LARGE SCALE GENOMIC DNA]</scope>
    <source>
        <strain evidence="3 4">IP1</strain>
    </source>
</reference>
<sequence length="330" mass="38059">MGNTNNKSCVSLSRRRSVYTPPTNVTFLNNEDLDVSSSYTPRTPRNQGSVSRFVKTPKRNESAGSLCKWNETLETYSTESTPRTERKMPKYFSDVTSVFSRHPLSPRSSPKNSPRSTKCSPRKNAPNVSAFRPVNLSESDDFQDETYQEAWCQNESTFKAENFENLERLKNATKMSNAKLIFDSRVDEIDSRNLNSHIAYKDNIMVVIVTDQNEVFGCFHEEALPNASYEGSQQIVSTKNFFLFTWKNKIFKTYERKENVDKTFNVHSTSTQQFVLSVFSAFWVLKTGEVYVHQNIKENYKIKTTSNNPFFESSAKPNAQLKHLFVLQWE</sequence>
<evidence type="ECO:0000259" key="2">
    <source>
        <dbReference type="Pfam" id="PF07534"/>
    </source>
</evidence>
<protein>
    <recommendedName>
        <fullName evidence="2">TLDc domain-containing protein</fullName>
    </recommendedName>
</protein>
<dbReference type="EMBL" id="KB206175">
    <property type="protein sequence ID" value="ELP94755.1"/>
    <property type="molecule type" value="Genomic_DNA"/>
</dbReference>
<dbReference type="VEuPathDB" id="AmoebaDB:EIN_341330"/>
<evidence type="ECO:0000313" key="4">
    <source>
        <dbReference type="Proteomes" id="UP000014680"/>
    </source>
</evidence>
<feature type="domain" description="TLDc" evidence="2">
    <location>
        <begin position="156"/>
        <end position="268"/>
    </location>
</feature>
<feature type="compositionally biased region" description="Low complexity" evidence="1">
    <location>
        <begin position="103"/>
        <end position="116"/>
    </location>
</feature>
<dbReference type="GeneID" id="14893759"/>
<evidence type="ECO:0000313" key="3">
    <source>
        <dbReference type="EMBL" id="ELP94755.1"/>
    </source>
</evidence>
<dbReference type="AlphaFoldDB" id="A0A0A1UDS5"/>
<name>A0A0A1UDS5_ENTIV</name>
<gene>
    <name evidence="3" type="ORF">EIN_341330</name>
</gene>
<proteinExistence type="predicted"/>
<dbReference type="InterPro" id="IPR006571">
    <property type="entry name" value="TLDc_dom"/>
</dbReference>